<organism evidence="3 4">
    <name type="scientific">Chelonia mydas</name>
    <name type="common">Green sea-turtle</name>
    <name type="synonym">Chelonia agassizi</name>
    <dbReference type="NCBI Taxonomy" id="8469"/>
    <lineage>
        <taxon>Eukaryota</taxon>
        <taxon>Metazoa</taxon>
        <taxon>Chordata</taxon>
        <taxon>Craniata</taxon>
        <taxon>Vertebrata</taxon>
        <taxon>Euteleostomi</taxon>
        <taxon>Archelosauria</taxon>
        <taxon>Testudinata</taxon>
        <taxon>Testudines</taxon>
        <taxon>Cryptodira</taxon>
        <taxon>Durocryptodira</taxon>
        <taxon>Americhelydia</taxon>
        <taxon>Chelonioidea</taxon>
        <taxon>Cheloniidae</taxon>
        <taxon>Chelonia</taxon>
    </lineage>
</organism>
<dbReference type="GO" id="GO:0016192">
    <property type="term" value="P:vesicle-mediated transport"/>
    <property type="evidence" value="ECO:0007669"/>
    <property type="project" value="TreeGrafter"/>
</dbReference>
<dbReference type="InterPro" id="IPR039911">
    <property type="entry name" value="JIP3/JIP4"/>
</dbReference>
<feature type="region of interest" description="Disordered" evidence="2">
    <location>
        <begin position="165"/>
        <end position="190"/>
    </location>
</feature>
<dbReference type="GO" id="GO:0030159">
    <property type="term" value="F:signaling receptor complex adaptor activity"/>
    <property type="evidence" value="ECO:0007669"/>
    <property type="project" value="TreeGrafter"/>
</dbReference>
<accession>M7CID2</accession>
<feature type="compositionally biased region" description="Polar residues" evidence="2">
    <location>
        <begin position="253"/>
        <end position="264"/>
    </location>
</feature>
<feature type="coiled-coil region" evidence="1">
    <location>
        <begin position="94"/>
        <end position="149"/>
    </location>
</feature>
<reference evidence="4" key="1">
    <citation type="journal article" date="2013" name="Nat. Genet.">
        <title>The draft genomes of soft-shell turtle and green sea turtle yield insights into the development and evolution of the turtle-specific body plan.</title>
        <authorList>
            <person name="Wang Z."/>
            <person name="Pascual-Anaya J."/>
            <person name="Zadissa A."/>
            <person name="Li W."/>
            <person name="Niimura Y."/>
            <person name="Huang Z."/>
            <person name="Li C."/>
            <person name="White S."/>
            <person name="Xiong Z."/>
            <person name="Fang D."/>
            <person name="Wang B."/>
            <person name="Ming Y."/>
            <person name="Chen Y."/>
            <person name="Zheng Y."/>
            <person name="Kuraku S."/>
            <person name="Pignatelli M."/>
            <person name="Herrero J."/>
            <person name="Beal K."/>
            <person name="Nozawa M."/>
            <person name="Li Q."/>
            <person name="Wang J."/>
            <person name="Zhang H."/>
            <person name="Yu L."/>
            <person name="Shigenobu S."/>
            <person name="Wang J."/>
            <person name="Liu J."/>
            <person name="Flicek P."/>
            <person name="Searle S."/>
            <person name="Wang J."/>
            <person name="Kuratani S."/>
            <person name="Yin Y."/>
            <person name="Aken B."/>
            <person name="Zhang G."/>
            <person name="Irie N."/>
        </authorList>
    </citation>
    <scope>NUCLEOTIDE SEQUENCE [LARGE SCALE GENOMIC DNA]</scope>
</reference>
<dbReference type="AlphaFoldDB" id="M7CID2"/>
<dbReference type="GO" id="GO:0008432">
    <property type="term" value="F:JUN kinase binding"/>
    <property type="evidence" value="ECO:0007669"/>
    <property type="project" value="TreeGrafter"/>
</dbReference>
<feature type="compositionally biased region" description="Polar residues" evidence="2">
    <location>
        <begin position="166"/>
        <end position="176"/>
    </location>
</feature>
<dbReference type="PANTHER" id="PTHR13886">
    <property type="entry name" value="JNK/SAPK-ASSOCIATED PROTEIN"/>
    <property type="match status" value="1"/>
</dbReference>
<dbReference type="PANTHER" id="PTHR13886:SF3">
    <property type="entry name" value="C-JUN-AMINO-TERMINAL KINASE-INTERACTING PROTEIN 3"/>
    <property type="match status" value="1"/>
</dbReference>
<gene>
    <name evidence="3" type="ORF">UY3_02069</name>
</gene>
<feature type="region of interest" description="Disordered" evidence="2">
    <location>
        <begin position="229"/>
        <end position="300"/>
    </location>
</feature>
<evidence type="ECO:0000313" key="4">
    <source>
        <dbReference type="Proteomes" id="UP000031443"/>
    </source>
</evidence>
<dbReference type="EMBL" id="KB504180">
    <property type="protein sequence ID" value="EMP40732.1"/>
    <property type="molecule type" value="Genomic_DNA"/>
</dbReference>
<dbReference type="Proteomes" id="UP000031443">
    <property type="component" value="Unassembled WGS sequence"/>
</dbReference>
<dbReference type="GO" id="GO:0005737">
    <property type="term" value="C:cytoplasm"/>
    <property type="evidence" value="ECO:0007669"/>
    <property type="project" value="TreeGrafter"/>
</dbReference>
<dbReference type="GO" id="GO:0005078">
    <property type="term" value="F:MAP-kinase scaffold activity"/>
    <property type="evidence" value="ECO:0007669"/>
    <property type="project" value="InterPro"/>
</dbReference>
<dbReference type="GO" id="GO:0019894">
    <property type="term" value="F:kinesin binding"/>
    <property type="evidence" value="ECO:0007669"/>
    <property type="project" value="TreeGrafter"/>
</dbReference>
<feature type="compositionally biased region" description="Low complexity" evidence="2">
    <location>
        <begin position="243"/>
        <end position="252"/>
    </location>
</feature>
<evidence type="ECO:0000256" key="2">
    <source>
        <dbReference type="SAM" id="MobiDB-lite"/>
    </source>
</evidence>
<keyword evidence="4" id="KW-1185">Reference proteome</keyword>
<proteinExistence type="predicted"/>
<feature type="compositionally biased region" description="Polar residues" evidence="2">
    <location>
        <begin position="271"/>
        <end position="286"/>
    </location>
</feature>
<sequence>MPVLNSLVIGLNSTALATAERLHRIRKQPRRTKGDYLRDVMMRSATEKQELKEWRDSEKRDQKDNTACQNEATERLLKVMECQTDTLQKFIEFEDALEQEKKDLQIQVEHLEFQTRQLELKAKNYADQISRLEERESEMKKEYNALHQRHTEMIQTYVEHIERSKMQQVGGNSQTEGGLPGRSRKERPNSLNVFPLADGMVRGQIGAKIIPTVDHWHLSDLGQLQSNSSYKCPNDEMSESGQSSAAATPSTTGTKSNTPTSSVPSAAVTPLNESLQPVSDYSGTAKNNKRAREKRNSRNMEVQVTQEMRNVSIGMGSSDEWSDVQDIIDSTPELDMCQDPRLEHTGNSPTQGIVNKAFGINTDSLYHELSTAGSEVIGDVDEGADLLEL</sequence>
<evidence type="ECO:0000256" key="1">
    <source>
        <dbReference type="SAM" id="Coils"/>
    </source>
</evidence>
<keyword evidence="1" id="KW-0175">Coiled coil</keyword>
<protein>
    <submittedName>
        <fullName evidence="3">C-Jun-amino-terminal kinase-interacting protein 3</fullName>
    </submittedName>
</protein>
<dbReference type="STRING" id="8469.M7CID2"/>
<keyword evidence="3" id="KW-0808">Transferase</keyword>
<dbReference type="GO" id="GO:0016301">
    <property type="term" value="F:kinase activity"/>
    <property type="evidence" value="ECO:0007669"/>
    <property type="project" value="UniProtKB-KW"/>
</dbReference>
<feature type="compositionally biased region" description="Basic residues" evidence="2">
    <location>
        <begin position="287"/>
        <end position="297"/>
    </location>
</feature>
<keyword evidence="3" id="KW-0418">Kinase</keyword>
<name>M7CID2_CHEMY</name>
<evidence type="ECO:0000313" key="3">
    <source>
        <dbReference type="EMBL" id="EMP40732.1"/>
    </source>
</evidence>